<dbReference type="Proteomes" id="UP001432190">
    <property type="component" value="Chromosome"/>
</dbReference>
<reference evidence="3" key="2">
    <citation type="submission" date="2022-10" db="EMBL/GenBank/DDBJ databases">
        <title>The complete genomes of actinobacterial strains from the NBC collection.</title>
        <authorList>
            <person name="Joergensen T.S."/>
            <person name="Alvarez Arevalo M."/>
            <person name="Sterndorff E.B."/>
            <person name="Faurdal D."/>
            <person name="Vuksanovic O."/>
            <person name="Mourched A.-S."/>
            <person name="Charusanti P."/>
            <person name="Shaw S."/>
            <person name="Blin K."/>
            <person name="Weber T."/>
        </authorList>
    </citation>
    <scope>NUCLEOTIDE SEQUENCE</scope>
    <source>
        <strain evidence="3">NBC_00256</strain>
    </source>
</reference>
<organism evidence="2 4">
    <name type="scientific">Micromonospora globbae</name>
    <dbReference type="NCBI Taxonomy" id="1894969"/>
    <lineage>
        <taxon>Bacteria</taxon>
        <taxon>Bacillati</taxon>
        <taxon>Actinomycetota</taxon>
        <taxon>Actinomycetes</taxon>
        <taxon>Micromonosporales</taxon>
        <taxon>Micromonosporaceae</taxon>
        <taxon>Micromonospora</taxon>
    </lineage>
</organism>
<dbReference type="OrthoDB" id="9934030at2"/>
<protein>
    <submittedName>
        <fullName evidence="2">Uncharacterized protein</fullName>
    </submittedName>
</protein>
<keyword evidence="5" id="KW-1185">Reference proteome</keyword>
<evidence type="ECO:0000313" key="3">
    <source>
        <dbReference type="EMBL" id="WUP48522.1"/>
    </source>
</evidence>
<feature type="signal peptide" evidence="1">
    <location>
        <begin position="1"/>
        <end position="20"/>
    </location>
</feature>
<evidence type="ECO:0000313" key="5">
    <source>
        <dbReference type="Proteomes" id="UP001432190"/>
    </source>
</evidence>
<proteinExistence type="predicted"/>
<feature type="chain" id="PRO_5039516298" evidence="1">
    <location>
        <begin position="21"/>
        <end position="88"/>
    </location>
</feature>
<evidence type="ECO:0000313" key="2">
    <source>
        <dbReference type="EMBL" id="RKF27328.1"/>
    </source>
</evidence>
<gene>
    <name evidence="2" type="ORF">D7I43_09640</name>
    <name evidence="3" type="ORF">OG994_23435</name>
</gene>
<dbReference type="RefSeq" id="WP_120328097.1">
    <property type="nucleotide sequence ID" value="NZ_CP108084.1"/>
</dbReference>
<dbReference type="EMBL" id="CP108084">
    <property type="protein sequence ID" value="WUP48522.1"/>
    <property type="molecule type" value="Genomic_DNA"/>
</dbReference>
<accession>A0A420F330</accession>
<dbReference type="EMBL" id="RAQQ01000006">
    <property type="protein sequence ID" value="RKF27328.1"/>
    <property type="molecule type" value="Genomic_DNA"/>
</dbReference>
<dbReference type="Proteomes" id="UP000285744">
    <property type="component" value="Unassembled WGS sequence"/>
</dbReference>
<dbReference type="AlphaFoldDB" id="A0A420F330"/>
<name>A0A420F330_9ACTN</name>
<sequence>MRVFLSRIALITAIAGGALAGIAGPAHATSTYCAGLKAQYTSDLNMYLKYNTLRLTSTDPGMRLFYGSLASRYFTSYQQGLAAYQATC</sequence>
<evidence type="ECO:0000256" key="1">
    <source>
        <dbReference type="SAM" id="SignalP"/>
    </source>
</evidence>
<keyword evidence="1" id="KW-0732">Signal</keyword>
<evidence type="ECO:0000313" key="4">
    <source>
        <dbReference type="Proteomes" id="UP000285744"/>
    </source>
</evidence>
<reference evidence="2 4" key="1">
    <citation type="journal article" date="2018" name="Int. J. Syst. Evol. Microbiol.">
        <title>Micromonospora globbae sp. nov., an endophytic actinomycete isolated from roots of Globba winitii C. H. Wright.</title>
        <authorList>
            <person name="Kuncharoen N."/>
            <person name="Pittayakhajonwut P."/>
            <person name="Tanasupawat S."/>
        </authorList>
    </citation>
    <scope>NUCLEOTIDE SEQUENCE [LARGE SCALE GENOMIC DNA]</scope>
    <source>
        <strain evidence="2 4">WPS1-2</strain>
    </source>
</reference>